<comment type="caution">
    <text evidence="1">The sequence shown here is derived from an EMBL/GenBank/DDBJ whole genome shotgun (WGS) entry which is preliminary data.</text>
</comment>
<proteinExistence type="predicted"/>
<organism evidence="1">
    <name type="scientific">marine sediment metagenome</name>
    <dbReference type="NCBI Taxonomy" id="412755"/>
    <lineage>
        <taxon>unclassified sequences</taxon>
        <taxon>metagenomes</taxon>
        <taxon>ecological metagenomes</taxon>
    </lineage>
</organism>
<dbReference type="EMBL" id="LAZR01029970">
    <property type="protein sequence ID" value="KKL57996.1"/>
    <property type="molecule type" value="Genomic_DNA"/>
</dbReference>
<accession>A0A0F9DW93</accession>
<evidence type="ECO:0000313" key="1">
    <source>
        <dbReference type="EMBL" id="KKL57996.1"/>
    </source>
</evidence>
<name>A0A0F9DW93_9ZZZZ</name>
<sequence length="66" mass="7459">MSDVTVTNYGSIAHITPHTDAAVTWVEENIGQDNGYQPHWPVVLIEHRFIQDIVDGMREAGLEVER</sequence>
<reference evidence="1" key="1">
    <citation type="journal article" date="2015" name="Nature">
        <title>Complex archaea that bridge the gap between prokaryotes and eukaryotes.</title>
        <authorList>
            <person name="Spang A."/>
            <person name="Saw J.H."/>
            <person name="Jorgensen S.L."/>
            <person name="Zaremba-Niedzwiedzka K."/>
            <person name="Martijn J."/>
            <person name="Lind A.E."/>
            <person name="van Eijk R."/>
            <person name="Schleper C."/>
            <person name="Guy L."/>
            <person name="Ettema T.J."/>
        </authorList>
    </citation>
    <scope>NUCLEOTIDE SEQUENCE</scope>
</reference>
<dbReference type="AlphaFoldDB" id="A0A0F9DW93"/>
<protein>
    <submittedName>
        <fullName evidence="1">Uncharacterized protein</fullName>
    </submittedName>
</protein>
<gene>
    <name evidence="1" type="ORF">LCGC14_2229820</name>
</gene>